<evidence type="ECO:0000256" key="3">
    <source>
        <dbReference type="ARBA" id="ARBA00022833"/>
    </source>
</evidence>
<dbReference type="PROSITE" id="PS50089">
    <property type="entry name" value="ZF_RING_2"/>
    <property type="match status" value="1"/>
</dbReference>
<dbReference type="GO" id="GO:0005634">
    <property type="term" value="C:nucleus"/>
    <property type="evidence" value="ECO:0007669"/>
    <property type="project" value="TreeGrafter"/>
</dbReference>
<keyword evidence="3" id="KW-0862">Zinc</keyword>
<dbReference type="PANTHER" id="PTHR45931">
    <property type="entry name" value="SI:CH211-59O9.10"/>
    <property type="match status" value="1"/>
</dbReference>
<feature type="region of interest" description="Disordered" evidence="5">
    <location>
        <begin position="145"/>
        <end position="190"/>
    </location>
</feature>
<feature type="compositionally biased region" description="Polar residues" evidence="5">
    <location>
        <begin position="155"/>
        <end position="166"/>
    </location>
</feature>
<accession>A0A7C9A5Z3</accession>
<protein>
    <recommendedName>
        <fullName evidence="6">RING-type domain-containing protein</fullName>
    </recommendedName>
</protein>
<keyword evidence="2 4" id="KW-0863">Zinc-finger</keyword>
<organism evidence="7">
    <name type="scientific">Opuntia streptacantha</name>
    <name type="common">Prickly pear cactus</name>
    <name type="synonym">Opuntia cardona</name>
    <dbReference type="NCBI Taxonomy" id="393608"/>
    <lineage>
        <taxon>Eukaryota</taxon>
        <taxon>Viridiplantae</taxon>
        <taxon>Streptophyta</taxon>
        <taxon>Embryophyta</taxon>
        <taxon>Tracheophyta</taxon>
        <taxon>Spermatophyta</taxon>
        <taxon>Magnoliopsida</taxon>
        <taxon>eudicotyledons</taxon>
        <taxon>Gunneridae</taxon>
        <taxon>Pentapetalae</taxon>
        <taxon>Caryophyllales</taxon>
        <taxon>Cactineae</taxon>
        <taxon>Cactaceae</taxon>
        <taxon>Opuntioideae</taxon>
        <taxon>Opuntia</taxon>
    </lineage>
</organism>
<dbReference type="Pfam" id="PF13639">
    <property type="entry name" value="zf-RING_2"/>
    <property type="match status" value="1"/>
</dbReference>
<reference evidence="7" key="2">
    <citation type="submission" date="2020-07" db="EMBL/GenBank/DDBJ databases">
        <authorList>
            <person name="Vera ALvarez R."/>
            <person name="Arias-Moreno D.M."/>
            <person name="Jimenez-Jacinto V."/>
            <person name="Jimenez-Bremont J.F."/>
            <person name="Swaminathan K."/>
            <person name="Moose S.P."/>
            <person name="Guerrero-Gonzalez M.L."/>
            <person name="Marino-Ramirez L."/>
            <person name="Landsman D."/>
            <person name="Rodriguez-Kessler M."/>
            <person name="Delgado-Sanchez P."/>
        </authorList>
    </citation>
    <scope>NUCLEOTIDE SEQUENCE</scope>
    <source>
        <tissue evidence="7">Cladode</tissue>
    </source>
</reference>
<feature type="region of interest" description="Disordered" evidence="5">
    <location>
        <begin position="32"/>
        <end position="54"/>
    </location>
</feature>
<name>A0A7C9A5Z3_OPUST</name>
<reference evidence="7" key="1">
    <citation type="journal article" date="2013" name="J. Plant Res.">
        <title>Effect of fungi and light on seed germination of three Opuntia species from semiarid lands of central Mexico.</title>
        <authorList>
            <person name="Delgado-Sanchez P."/>
            <person name="Jimenez-Bremont J.F."/>
            <person name="Guerrero-Gonzalez Mde L."/>
            <person name="Flores J."/>
        </authorList>
    </citation>
    <scope>NUCLEOTIDE SEQUENCE</scope>
    <source>
        <tissue evidence="7">Cladode</tissue>
    </source>
</reference>
<feature type="compositionally biased region" description="Polar residues" evidence="5">
    <location>
        <begin position="38"/>
        <end position="54"/>
    </location>
</feature>
<feature type="region of interest" description="Disordered" evidence="5">
    <location>
        <begin position="455"/>
        <end position="477"/>
    </location>
</feature>
<dbReference type="Gene3D" id="3.30.40.10">
    <property type="entry name" value="Zinc/RING finger domain, C3HC4 (zinc finger)"/>
    <property type="match status" value="1"/>
</dbReference>
<dbReference type="PANTHER" id="PTHR45931:SF25">
    <property type="entry name" value="E3 UBIQUITIN-PROTEIN LIGASE RLIM-LIKE ISOFORM X1"/>
    <property type="match status" value="1"/>
</dbReference>
<keyword evidence="1" id="KW-0479">Metal-binding</keyword>
<evidence type="ECO:0000256" key="1">
    <source>
        <dbReference type="ARBA" id="ARBA00022723"/>
    </source>
</evidence>
<feature type="compositionally biased region" description="Basic and acidic residues" evidence="5">
    <location>
        <begin position="167"/>
        <end position="181"/>
    </location>
</feature>
<evidence type="ECO:0000256" key="5">
    <source>
        <dbReference type="SAM" id="MobiDB-lite"/>
    </source>
</evidence>
<dbReference type="GO" id="GO:0061630">
    <property type="term" value="F:ubiquitin protein ligase activity"/>
    <property type="evidence" value="ECO:0007669"/>
    <property type="project" value="TreeGrafter"/>
</dbReference>
<dbReference type="GO" id="GO:0008270">
    <property type="term" value="F:zinc ion binding"/>
    <property type="evidence" value="ECO:0007669"/>
    <property type="project" value="UniProtKB-KW"/>
</dbReference>
<evidence type="ECO:0000259" key="6">
    <source>
        <dbReference type="PROSITE" id="PS50089"/>
    </source>
</evidence>
<proteinExistence type="predicted"/>
<dbReference type="InterPro" id="IPR051834">
    <property type="entry name" value="RING_finger_E3_ligase"/>
</dbReference>
<feature type="domain" description="RING-type" evidence="6">
    <location>
        <begin position="615"/>
        <end position="656"/>
    </location>
</feature>
<evidence type="ECO:0000313" key="7">
    <source>
        <dbReference type="EMBL" id="MBA4658313.1"/>
    </source>
</evidence>
<dbReference type="FunFam" id="3.30.40.10:FF:000594">
    <property type="entry name" value="RING/U-box superfamily protein"/>
    <property type="match status" value="1"/>
</dbReference>
<dbReference type="AlphaFoldDB" id="A0A7C9A5Z3"/>
<sequence>MDRGQIPRTHLAPNSDTDYMDIDQVLVVPDTPDRLSMQGKNNGPSMSASSNSRSYGLADRGVFGRKLGVSSPSFGGSADIGPTVGAGNHVIRSSLFGDAAMSRIATGKTIKQQDSHSFSNRHSQNENFSHFRFLGQSYNHRTNNGPVSIGHGGLESSSISTVGDSSKSTRTENKDKLRIGNDRPVGYAAHPEKMNDDICSVASERNTGKVLSVPSQSVRLPCMASRKRLVRNGCISPHNIAKAKQLARGSVNVCTDAGGNALSRGSDDVAKNNAATQAKGKGVVIPSCSSKGHQDRRGEAGLFSELWRKGKFQETESIFAEDDCGNSSIRGTCSLSFASAASDPVAVLNEDQARTPTTIIKKQKKHGSVLCSPERSTEVIYLSSCGESMAETSTKDDTCHSQRVVGSRSPVAVGELSSEVRESNSETEARAIQVQLDEMLARELQEQLYNEMPQAATGESAMGRTSARPRGRHHEHGVRAVPETNTTRQPHSGSYYNRVNRRGSHSWFPTSSIARLRNRINGSSSLISSEDREMVFPADMDLEMRMELLEALEAVFHEDVSTVNQLVDSDREFDENDYEMLLALDENNHEHLGASAAQIANLPESTVHNDSFEACSICLETPVVGDTIRHLPCLHKFHKGCIDPWLSRKRSCPICKSDI</sequence>
<dbReference type="SUPFAM" id="SSF57850">
    <property type="entry name" value="RING/U-box"/>
    <property type="match status" value="1"/>
</dbReference>
<evidence type="ECO:0000256" key="2">
    <source>
        <dbReference type="ARBA" id="ARBA00022771"/>
    </source>
</evidence>
<dbReference type="SMART" id="SM00184">
    <property type="entry name" value="RING"/>
    <property type="match status" value="1"/>
</dbReference>
<dbReference type="GO" id="GO:0006511">
    <property type="term" value="P:ubiquitin-dependent protein catabolic process"/>
    <property type="evidence" value="ECO:0007669"/>
    <property type="project" value="TreeGrafter"/>
</dbReference>
<dbReference type="CDD" id="cd16454">
    <property type="entry name" value="RING-H2_PA-TM-RING"/>
    <property type="match status" value="1"/>
</dbReference>
<dbReference type="InterPro" id="IPR013083">
    <property type="entry name" value="Znf_RING/FYVE/PHD"/>
</dbReference>
<dbReference type="InterPro" id="IPR001841">
    <property type="entry name" value="Znf_RING"/>
</dbReference>
<feature type="compositionally biased region" description="Basic residues" evidence="5">
    <location>
        <begin position="467"/>
        <end position="476"/>
    </location>
</feature>
<evidence type="ECO:0000256" key="4">
    <source>
        <dbReference type="PROSITE-ProRule" id="PRU00175"/>
    </source>
</evidence>
<dbReference type="EMBL" id="GISG01199996">
    <property type="protein sequence ID" value="MBA4658313.1"/>
    <property type="molecule type" value="Transcribed_RNA"/>
</dbReference>